<evidence type="ECO:0000313" key="1">
    <source>
        <dbReference type="EMBL" id="PLC57229.1"/>
    </source>
</evidence>
<keyword evidence="2" id="KW-1185">Reference proteome</keyword>
<sequence length="109" mass="13073">MKLYKYLHPDRIDVLKNQSIRFSPPIAFNDPVEFKPVMSGVASNDFFQKYMDKHLDELIEDQLTEIPDEIKNTMPQLQLREYLRSYVRSNDTLFNHQNRTPQIFPLENR</sequence>
<accession>A0A2N4UQE2</accession>
<dbReference type="EMBL" id="NPIB01000018">
    <property type="protein sequence ID" value="PLC57229.1"/>
    <property type="molecule type" value="Genomic_DNA"/>
</dbReference>
<dbReference type="RefSeq" id="WP_101769457.1">
    <property type="nucleotide sequence ID" value="NZ_BPPU01000002.1"/>
</dbReference>
<protein>
    <submittedName>
        <fullName evidence="1">Uncharacterized protein</fullName>
    </submittedName>
</protein>
<reference evidence="1 2" key="1">
    <citation type="journal article" date="2018" name="Syst. Appl. Microbiol.">
        <title>Photobacterium carnosum sp. nov., isolated from spoiled modified atmosphere packaged poultry meat.</title>
        <authorList>
            <person name="Hilgarth M."/>
            <person name="Fuertes S."/>
            <person name="Ehrmann M."/>
            <person name="Vogel R.F."/>
        </authorList>
    </citation>
    <scope>NUCLEOTIDE SEQUENCE [LARGE SCALE GENOMIC DNA]</scope>
    <source>
        <strain evidence="1 2">TMW 2.2021</strain>
    </source>
</reference>
<dbReference type="Proteomes" id="UP000234420">
    <property type="component" value="Unassembled WGS sequence"/>
</dbReference>
<evidence type="ECO:0000313" key="2">
    <source>
        <dbReference type="Proteomes" id="UP000234420"/>
    </source>
</evidence>
<name>A0A2N4UQE2_9GAMM</name>
<gene>
    <name evidence="1" type="ORF">CIK00_13990</name>
</gene>
<organism evidence="1 2">
    <name type="scientific">Photobacterium carnosum</name>
    <dbReference type="NCBI Taxonomy" id="2023717"/>
    <lineage>
        <taxon>Bacteria</taxon>
        <taxon>Pseudomonadati</taxon>
        <taxon>Pseudomonadota</taxon>
        <taxon>Gammaproteobacteria</taxon>
        <taxon>Vibrionales</taxon>
        <taxon>Vibrionaceae</taxon>
        <taxon>Photobacterium</taxon>
    </lineage>
</organism>
<comment type="caution">
    <text evidence="1">The sequence shown here is derived from an EMBL/GenBank/DDBJ whole genome shotgun (WGS) entry which is preliminary data.</text>
</comment>
<dbReference type="AlphaFoldDB" id="A0A2N4UQE2"/>
<proteinExistence type="predicted"/>